<dbReference type="InterPro" id="IPR036849">
    <property type="entry name" value="Enolase-like_C_sf"/>
</dbReference>
<dbReference type="InterPro" id="IPR013342">
    <property type="entry name" value="Mandelate_racemase_C"/>
</dbReference>
<dbReference type="Pfam" id="PF02746">
    <property type="entry name" value="MR_MLE_N"/>
    <property type="match status" value="1"/>
</dbReference>
<dbReference type="Gene3D" id="3.20.20.120">
    <property type="entry name" value="Enolase-like C-terminal domain"/>
    <property type="match status" value="1"/>
</dbReference>
<sequence length="389" mass="42911">MTLPSTVSEQAPWASGASGLTITGVDVVAVRAPLAREFKGSFYRMTHRATLITRVRTEEGIVGEAYVGDEDGALAEIAAITTREIAPRLIGEDAFATERCWDLAYPVTYDILRDRRHGLVALAGVDTAIWDAVGKALWLPLHRLWGGYRREIPLMAIGGYYGEPLGAIEDEIAFYKDRGLAGMKFKVGGASPEVDAKRVAAAREAAGDDFVITVDANQGYTVAEALEFAWRVEDLGIRWFEEPVRWHNDRRSLRDVRMRTRIPVAAGQSEYSASGCRDLMEAGAIDVCNFDASWSGGPTAWRRAAAIAISYDVQMGHHEEPQVAAHLLASQSHGTYAECFHPDRDPFWWHLIATERRLVDGKLQLSDAPGLGWELDEDYIAGHRLELGA</sequence>
<dbReference type="SUPFAM" id="SSF54826">
    <property type="entry name" value="Enolase N-terminal domain-like"/>
    <property type="match status" value="1"/>
</dbReference>
<dbReference type="Gene3D" id="3.30.390.10">
    <property type="entry name" value="Enolase-like, N-terminal domain"/>
    <property type="match status" value="1"/>
</dbReference>
<dbReference type="SUPFAM" id="SSF51604">
    <property type="entry name" value="Enolase C-terminal domain-like"/>
    <property type="match status" value="1"/>
</dbReference>
<evidence type="ECO:0000256" key="2">
    <source>
        <dbReference type="ARBA" id="ARBA00022723"/>
    </source>
</evidence>
<dbReference type="SFLD" id="SFLDS00001">
    <property type="entry name" value="Enolase"/>
    <property type="match status" value="1"/>
</dbReference>
<keyword evidence="3" id="KW-0460">Magnesium</keyword>
<comment type="caution">
    <text evidence="5">The sequence shown here is derived from an EMBL/GenBank/DDBJ whole genome shotgun (WGS) entry which is preliminary data.</text>
</comment>
<name>A0ABU2XNK8_9ACTN</name>
<dbReference type="InterPro" id="IPR029065">
    <property type="entry name" value="Enolase_C-like"/>
</dbReference>
<keyword evidence="2" id="KW-0479">Metal-binding</keyword>
<dbReference type="CDD" id="cd03316">
    <property type="entry name" value="MR_like"/>
    <property type="match status" value="1"/>
</dbReference>
<reference evidence="5" key="1">
    <citation type="submission" date="2024-05" db="EMBL/GenBank/DDBJ databases">
        <title>30 novel species of actinomycetes from the DSMZ collection.</title>
        <authorList>
            <person name="Nouioui I."/>
        </authorList>
    </citation>
    <scope>NUCLEOTIDE SEQUENCE</scope>
    <source>
        <strain evidence="5">DSM 41529</strain>
    </source>
</reference>
<organism evidence="5 6">
    <name type="scientific">Streptomyces lonegramiae</name>
    <dbReference type="NCBI Taxonomy" id="3075524"/>
    <lineage>
        <taxon>Bacteria</taxon>
        <taxon>Bacillati</taxon>
        <taxon>Actinomycetota</taxon>
        <taxon>Actinomycetes</taxon>
        <taxon>Kitasatosporales</taxon>
        <taxon>Streptomycetaceae</taxon>
        <taxon>Streptomyces</taxon>
    </lineage>
</organism>
<comment type="cofactor">
    <cofactor evidence="1">
        <name>Mg(2+)</name>
        <dbReference type="ChEBI" id="CHEBI:18420"/>
    </cofactor>
</comment>
<evidence type="ECO:0000313" key="5">
    <source>
        <dbReference type="EMBL" id="MDT0547524.1"/>
    </source>
</evidence>
<dbReference type="InterPro" id="IPR013341">
    <property type="entry name" value="Mandelate_racemase_N_dom"/>
</dbReference>
<evidence type="ECO:0000313" key="6">
    <source>
        <dbReference type="Proteomes" id="UP001180754"/>
    </source>
</evidence>
<dbReference type="RefSeq" id="WP_311728044.1">
    <property type="nucleotide sequence ID" value="NZ_JAVRFD010000020.1"/>
</dbReference>
<dbReference type="Pfam" id="PF13378">
    <property type="entry name" value="MR_MLE_C"/>
    <property type="match status" value="1"/>
</dbReference>
<evidence type="ECO:0000256" key="1">
    <source>
        <dbReference type="ARBA" id="ARBA00001946"/>
    </source>
</evidence>
<protein>
    <submittedName>
        <fullName evidence="5">Mandelate racemase/muconate lactonizing enzyme family protein</fullName>
    </submittedName>
</protein>
<proteinExistence type="predicted"/>
<gene>
    <name evidence="5" type="ORF">RND15_33210</name>
</gene>
<evidence type="ECO:0000259" key="4">
    <source>
        <dbReference type="SMART" id="SM00922"/>
    </source>
</evidence>
<accession>A0ABU2XNK8</accession>
<keyword evidence="6" id="KW-1185">Reference proteome</keyword>
<evidence type="ECO:0000256" key="3">
    <source>
        <dbReference type="ARBA" id="ARBA00022842"/>
    </source>
</evidence>
<dbReference type="PANTHER" id="PTHR13794:SF58">
    <property type="entry name" value="MITOCHONDRIAL ENOLASE SUPERFAMILY MEMBER 1"/>
    <property type="match status" value="1"/>
</dbReference>
<dbReference type="Proteomes" id="UP001180754">
    <property type="component" value="Unassembled WGS sequence"/>
</dbReference>
<dbReference type="SMART" id="SM00922">
    <property type="entry name" value="MR_MLE"/>
    <property type="match status" value="1"/>
</dbReference>
<feature type="domain" description="Mandelate racemase/muconate lactonizing enzyme C-terminal" evidence="4">
    <location>
        <begin position="165"/>
        <end position="263"/>
    </location>
</feature>
<dbReference type="EMBL" id="JAVRFD010000020">
    <property type="protein sequence ID" value="MDT0547524.1"/>
    <property type="molecule type" value="Genomic_DNA"/>
</dbReference>
<dbReference type="InterPro" id="IPR029017">
    <property type="entry name" value="Enolase-like_N"/>
</dbReference>
<dbReference type="PANTHER" id="PTHR13794">
    <property type="entry name" value="ENOLASE SUPERFAMILY, MANDELATE RACEMASE"/>
    <property type="match status" value="1"/>
</dbReference>
<dbReference type="InterPro" id="IPR046945">
    <property type="entry name" value="RHMD-like"/>
</dbReference>